<evidence type="ECO:0000313" key="1">
    <source>
        <dbReference type="EMBL" id="CAG8796398.1"/>
    </source>
</evidence>
<protein>
    <submittedName>
        <fullName evidence="1">3348_t:CDS:1</fullName>
    </submittedName>
</protein>
<feature type="non-terminal residue" evidence="1">
    <location>
        <position position="1"/>
    </location>
</feature>
<dbReference type="AlphaFoldDB" id="A0A9N9P8E1"/>
<gene>
    <name evidence="1" type="ORF">DERYTH_LOCUS22474</name>
</gene>
<sequence>SQFRKHTNASTVFGSKLVRLLSTILLAKLKIYFEDTLVAGIAKKSRAILDKFGNQLQFNFYQLSAFVSFEVVGSFKYC</sequence>
<organism evidence="1 2">
    <name type="scientific">Dentiscutata erythropus</name>
    <dbReference type="NCBI Taxonomy" id="1348616"/>
    <lineage>
        <taxon>Eukaryota</taxon>
        <taxon>Fungi</taxon>
        <taxon>Fungi incertae sedis</taxon>
        <taxon>Mucoromycota</taxon>
        <taxon>Glomeromycotina</taxon>
        <taxon>Glomeromycetes</taxon>
        <taxon>Diversisporales</taxon>
        <taxon>Gigasporaceae</taxon>
        <taxon>Dentiscutata</taxon>
    </lineage>
</organism>
<comment type="caution">
    <text evidence="1">The sequence shown here is derived from an EMBL/GenBank/DDBJ whole genome shotgun (WGS) entry which is preliminary data.</text>
</comment>
<reference evidence="1" key="1">
    <citation type="submission" date="2021-06" db="EMBL/GenBank/DDBJ databases">
        <authorList>
            <person name="Kallberg Y."/>
            <person name="Tangrot J."/>
            <person name="Rosling A."/>
        </authorList>
    </citation>
    <scope>NUCLEOTIDE SEQUENCE</scope>
    <source>
        <strain evidence="1">MA453B</strain>
    </source>
</reference>
<keyword evidence="2" id="KW-1185">Reference proteome</keyword>
<dbReference type="Proteomes" id="UP000789405">
    <property type="component" value="Unassembled WGS sequence"/>
</dbReference>
<proteinExistence type="predicted"/>
<dbReference type="EMBL" id="CAJVPY010031293">
    <property type="protein sequence ID" value="CAG8796398.1"/>
    <property type="molecule type" value="Genomic_DNA"/>
</dbReference>
<evidence type="ECO:0000313" key="2">
    <source>
        <dbReference type="Proteomes" id="UP000789405"/>
    </source>
</evidence>
<name>A0A9N9P8E1_9GLOM</name>
<accession>A0A9N9P8E1</accession>